<dbReference type="Pfam" id="PF23156">
    <property type="entry name" value="DUF7054"/>
    <property type="match status" value="1"/>
</dbReference>
<dbReference type="AlphaFoldDB" id="A0AAQ3QAE7"/>
<feature type="compositionally biased region" description="Low complexity" evidence="1">
    <location>
        <begin position="1"/>
        <end position="10"/>
    </location>
</feature>
<dbReference type="PANTHER" id="PTHR33270:SF24">
    <property type="entry name" value="EXPRESSED PROTEIN"/>
    <property type="match status" value="1"/>
</dbReference>
<keyword evidence="4" id="KW-1185">Reference proteome</keyword>
<dbReference type="PANTHER" id="PTHR33270">
    <property type="entry name" value="BNAC05G50380D PROTEIN"/>
    <property type="match status" value="1"/>
</dbReference>
<dbReference type="EMBL" id="CP136892">
    <property type="protein sequence ID" value="WOL02266.1"/>
    <property type="molecule type" value="Genomic_DNA"/>
</dbReference>
<protein>
    <recommendedName>
        <fullName evidence="2">DUF7054 domain-containing protein</fullName>
    </recommendedName>
</protein>
<evidence type="ECO:0000313" key="4">
    <source>
        <dbReference type="Proteomes" id="UP001327560"/>
    </source>
</evidence>
<evidence type="ECO:0000259" key="2">
    <source>
        <dbReference type="Pfam" id="PF23156"/>
    </source>
</evidence>
<evidence type="ECO:0000256" key="1">
    <source>
        <dbReference type="SAM" id="MobiDB-lite"/>
    </source>
</evidence>
<sequence length="220" mass="23611">MAPASSPSSSQPRNLRIGLEERSALMRKNTSAPERAASFHGRTTPASPPDHRLMRRPKTQPELLARLARGGAAGTTSPPTERRVPAKVLVNVTVQRSLGPVQVVACTDWTVGDLVAAAVRRYVKEGRRPTLPTAEPSAFALHYSQFSLESLNPEEKLINLGSRNFFLCLKPAPAASEIIEVEESEAAASSSSSAAGSCSKQAEKATKTSISWLSFMDCLL</sequence>
<evidence type="ECO:0000313" key="3">
    <source>
        <dbReference type="EMBL" id="WOL02266.1"/>
    </source>
</evidence>
<dbReference type="InterPro" id="IPR040358">
    <property type="entry name" value="At4g22758-like"/>
</dbReference>
<name>A0AAQ3QAE7_9LILI</name>
<dbReference type="InterPro" id="IPR055482">
    <property type="entry name" value="DUF7054"/>
</dbReference>
<proteinExistence type="predicted"/>
<feature type="domain" description="DUF7054" evidence="2">
    <location>
        <begin position="85"/>
        <end position="168"/>
    </location>
</feature>
<organism evidence="3 4">
    <name type="scientific">Canna indica</name>
    <name type="common">Indian-shot</name>
    <dbReference type="NCBI Taxonomy" id="4628"/>
    <lineage>
        <taxon>Eukaryota</taxon>
        <taxon>Viridiplantae</taxon>
        <taxon>Streptophyta</taxon>
        <taxon>Embryophyta</taxon>
        <taxon>Tracheophyta</taxon>
        <taxon>Spermatophyta</taxon>
        <taxon>Magnoliopsida</taxon>
        <taxon>Liliopsida</taxon>
        <taxon>Zingiberales</taxon>
        <taxon>Cannaceae</taxon>
        <taxon>Canna</taxon>
    </lineage>
</organism>
<reference evidence="3 4" key="1">
    <citation type="submission" date="2023-10" db="EMBL/GenBank/DDBJ databases">
        <title>Chromosome-scale genome assembly provides insights into flower coloration mechanisms of Canna indica.</title>
        <authorList>
            <person name="Li C."/>
        </authorList>
    </citation>
    <scope>NUCLEOTIDE SEQUENCE [LARGE SCALE GENOMIC DNA]</scope>
    <source>
        <tissue evidence="3">Flower</tissue>
    </source>
</reference>
<gene>
    <name evidence="3" type="ORF">Cni_G10985</name>
</gene>
<accession>A0AAQ3QAE7</accession>
<dbReference type="Proteomes" id="UP001327560">
    <property type="component" value="Chromosome 3"/>
</dbReference>
<feature type="region of interest" description="Disordered" evidence="1">
    <location>
        <begin position="1"/>
        <end position="56"/>
    </location>
</feature>